<dbReference type="eggNOG" id="ENOG503339E">
    <property type="taxonomic scope" value="Bacteria"/>
</dbReference>
<evidence type="ECO:0000313" key="3">
    <source>
        <dbReference type="Proteomes" id="UP000006833"/>
    </source>
</evidence>
<reference evidence="3" key="1">
    <citation type="journal article" date="2010" name="ISME J.">
        <title>The complete genome sequence of the algal symbiont Dinoroseobacter shibae: a hitchhiker's guide to life in the sea.</title>
        <authorList>
            <person name="Wagner-Dobler I."/>
            <person name="Ballhausen B."/>
            <person name="Berger M."/>
            <person name="Brinkhoff T."/>
            <person name="Buchholz I."/>
            <person name="Bunk B."/>
            <person name="Cypionka H."/>
            <person name="Daniel R."/>
            <person name="Drepper T."/>
            <person name="Gerdts G."/>
            <person name="Hahnke S."/>
            <person name="Han C."/>
            <person name="Jahn D."/>
            <person name="Kalhoefer D."/>
            <person name="Kiss H."/>
            <person name="Klenk H.P."/>
            <person name="Kyrpides N."/>
            <person name="Liebl W."/>
            <person name="Liesegang H."/>
            <person name="Meincke L."/>
            <person name="Pati A."/>
            <person name="Petersen J."/>
            <person name="Piekarski T."/>
            <person name="Pommerenke C."/>
            <person name="Pradella S."/>
            <person name="Pukall R."/>
            <person name="Rabus R."/>
            <person name="Stackebrandt E."/>
            <person name="Thole S."/>
            <person name="Thompson L."/>
            <person name="Tielen P."/>
            <person name="Tomasch J."/>
            <person name="von Jan M."/>
            <person name="Wanphrut N."/>
            <person name="Wichels A."/>
            <person name="Zech H."/>
            <person name="Simon M."/>
        </authorList>
    </citation>
    <scope>NUCLEOTIDE SEQUENCE [LARGE SCALE GENOMIC DNA]</scope>
    <source>
        <strain evidence="3">DSM 16493 / NCIMB 14021 / DFL 12</strain>
    </source>
</reference>
<dbReference type="KEGG" id="dsh:Dshi_2875"/>
<dbReference type="EMBL" id="CP000830">
    <property type="protein sequence ID" value="ABV94608.1"/>
    <property type="molecule type" value="Genomic_DNA"/>
</dbReference>
<keyword evidence="1" id="KW-0732">Signal</keyword>
<evidence type="ECO:0000256" key="1">
    <source>
        <dbReference type="SAM" id="SignalP"/>
    </source>
</evidence>
<dbReference type="AlphaFoldDB" id="A8LJK5"/>
<proteinExistence type="predicted"/>
<keyword evidence="3" id="KW-1185">Reference proteome</keyword>
<dbReference type="STRING" id="398580.Dshi_2875"/>
<feature type="chain" id="PRO_5002722784" evidence="1">
    <location>
        <begin position="25"/>
        <end position="107"/>
    </location>
</feature>
<accession>A8LJK5</accession>
<gene>
    <name evidence="2" type="ordered locus">Dshi_2875</name>
</gene>
<name>A8LJK5_DINSH</name>
<organism evidence="2 3">
    <name type="scientific">Dinoroseobacter shibae (strain DSM 16493 / NCIMB 14021 / DFL 12)</name>
    <dbReference type="NCBI Taxonomy" id="398580"/>
    <lineage>
        <taxon>Bacteria</taxon>
        <taxon>Pseudomonadati</taxon>
        <taxon>Pseudomonadota</taxon>
        <taxon>Alphaproteobacteria</taxon>
        <taxon>Rhodobacterales</taxon>
        <taxon>Roseobacteraceae</taxon>
        <taxon>Dinoroseobacter</taxon>
    </lineage>
</organism>
<sequence length="107" mass="11304">MKTQLKTLCFGLLSTLLLTGAALGQTRALPCAEREKVVQRLTTNYGETVQSMGLGANNGVMEVFASEETGTWTITVTMPNGQTCLIASGQAFEGSDVMDRIAAGDDV</sequence>
<dbReference type="Proteomes" id="UP000006833">
    <property type="component" value="Chromosome"/>
</dbReference>
<protein>
    <submittedName>
        <fullName evidence="2">Uncharacterized protein</fullName>
    </submittedName>
</protein>
<feature type="signal peptide" evidence="1">
    <location>
        <begin position="1"/>
        <end position="24"/>
    </location>
</feature>
<evidence type="ECO:0000313" key="2">
    <source>
        <dbReference type="EMBL" id="ABV94608.1"/>
    </source>
</evidence>
<dbReference type="HOGENOM" id="CLU_159341_1_0_5"/>
<dbReference type="RefSeq" id="WP_012179536.1">
    <property type="nucleotide sequence ID" value="NC_009952.1"/>
</dbReference>